<feature type="domain" description="3-hydroxyacyl-CoA dehydrogenase NAD binding" evidence="15">
    <location>
        <begin position="318"/>
        <end position="495"/>
    </location>
</feature>
<dbReference type="PROSITE" id="PS00166">
    <property type="entry name" value="ENOYL_COA_HYDRATASE"/>
    <property type="match status" value="1"/>
</dbReference>
<dbReference type="GO" id="GO:0006635">
    <property type="term" value="P:fatty acid beta-oxidation"/>
    <property type="evidence" value="ECO:0007669"/>
    <property type="project" value="UniProtKB-UniPathway"/>
</dbReference>
<feature type="domain" description="3-hydroxyacyl-CoA dehydrogenase C-terminal" evidence="14">
    <location>
        <begin position="498"/>
        <end position="598"/>
    </location>
</feature>
<sequence length="714" mass="77468">MNPIKFEQAADGIVTLTFDAPDQSANTMNAAFKQSFSETIHRLVAEKDKITGVILTSAKKTFFAGGNLKDLIAVKPEEAETFYQRSIVTKMEHRLLETLGKPVVAAINGTALGGGWELCLMSHARFALNDDKIMLGLPEVTLGLLPGAGGVVRMTRMLGLKAALPYVMEGKIFKPSEGLKSGLLNGTAKDVDELMSLARAWIHANPSPAQPWDREGFSIPGGKPNSPELLPFVRTAPAILQKKTRGCLPAPEAILSCAIEGLMVDIDTALRIEARYMTSLVINPVAKNMINTFFFHMNEIKSGKSRPAGFTTAKFTRVGVLGAGLMGAGIAYANVMRGIPTVLKDVSMEAAMKGRAYTEKLLDKRVEKGQMSAEKRASILALITPTDRVDDLKGCDLIIEAVFEKRDLKAQVTREAEPCLAAHGIMASNTSTLPITGLATASAKPENFIGLHFFSPVDKMPLVEIIKGEKTSPETLARAYDYVMQIGKTPIVVNDSRGFFTSRVFRTFRNEGISMLADGANPAMIENACLQVGMPVGSLAVADEVSMALSLSIVQQTKIDLASEGKQYIPHAADAVVEKMVNEFKRPGRAAGGGFYEYPADGKKYLWPDLGRHFGAGKTAIPYQDMKDRILFVQAIETVRCLEEGVLESARDANVGSILGIGFPRWTGGTIQFINQYGLPEFVARARELAAKYGARFEPPTLLIQKAQSGQRFE</sequence>
<dbReference type="UniPathway" id="UPA00659"/>
<dbReference type="Gene3D" id="3.90.226.10">
    <property type="entry name" value="2-enoyl-CoA Hydratase, Chain A, domain 1"/>
    <property type="match status" value="1"/>
</dbReference>
<dbReference type="EMBL" id="JAAGRN010000008">
    <property type="protein sequence ID" value="NDY83961.1"/>
    <property type="molecule type" value="Genomic_DNA"/>
</dbReference>
<comment type="similarity">
    <text evidence="2">In the central section; belongs to the 3-hydroxyacyl-CoA dehydrogenase family.</text>
</comment>
<dbReference type="InterPro" id="IPR029045">
    <property type="entry name" value="ClpP/crotonase-like_dom_sf"/>
</dbReference>
<keyword evidence="6" id="KW-0442">Lipid degradation</keyword>
<dbReference type="PANTHER" id="PTHR43612">
    <property type="entry name" value="TRIFUNCTIONAL ENZYME SUBUNIT ALPHA"/>
    <property type="match status" value="1"/>
</dbReference>
<evidence type="ECO:0000259" key="15">
    <source>
        <dbReference type="Pfam" id="PF02737"/>
    </source>
</evidence>
<evidence type="ECO:0000256" key="9">
    <source>
        <dbReference type="ARBA" id="ARBA00023098"/>
    </source>
</evidence>
<dbReference type="EC" id="4.2.1.17" evidence="4"/>
<evidence type="ECO:0000256" key="5">
    <source>
        <dbReference type="ARBA" id="ARBA00022832"/>
    </source>
</evidence>
<comment type="similarity">
    <text evidence="13">Belongs to the enoyl-CoA hydratase/isomerase family.</text>
</comment>
<dbReference type="PANTHER" id="PTHR43612:SF3">
    <property type="entry name" value="TRIFUNCTIONAL ENZYME SUBUNIT ALPHA, MITOCHONDRIAL"/>
    <property type="match status" value="1"/>
</dbReference>
<dbReference type="CDD" id="cd06558">
    <property type="entry name" value="crotonase-like"/>
    <property type="match status" value="1"/>
</dbReference>
<evidence type="ECO:0000256" key="7">
    <source>
        <dbReference type="ARBA" id="ARBA00023002"/>
    </source>
</evidence>
<comment type="caution">
    <text evidence="16">The sequence shown here is derived from an EMBL/GenBank/DDBJ whole genome shotgun (WGS) entry which is preliminary data.</text>
</comment>
<evidence type="ECO:0000256" key="13">
    <source>
        <dbReference type="RuleBase" id="RU003707"/>
    </source>
</evidence>
<keyword evidence="9" id="KW-0443">Lipid metabolism</keyword>
<dbReference type="GO" id="GO:0004300">
    <property type="term" value="F:enoyl-CoA hydratase activity"/>
    <property type="evidence" value="ECO:0007669"/>
    <property type="project" value="UniProtKB-EC"/>
</dbReference>
<dbReference type="InterPro" id="IPR050136">
    <property type="entry name" value="FA_oxidation_alpha_subunit"/>
</dbReference>
<evidence type="ECO:0000256" key="6">
    <source>
        <dbReference type="ARBA" id="ARBA00022963"/>
    </source>
</evidence>
<dbReference type="InterPro" id="IPR036291">
    <property type="entry name" value="NAD(P)-bd_dom_sf"/>
</dbReference>
<evidence type="ECO:0000256" key="1">
    <source>
        <dbReference type="ARBA" id="ARBA00005005"/>
    </source>
</evidence>
<dbReference type="InterPro" id="IPR006176">
    <property type="entry name" value="3-OHacyl-CoA_DH_NAD-bd"/>
</dbReference>
<dbReference type="AlphaFoldDB" id="A0A6B2R0W6"/>
<dbReference type="GO" id="GO:0016509">
    <property type="term" value="F:long-chain (3S)-3-hydroxyacyl-CoA dehydrogenase (NAD+) activity"/>
    <property type="evidence" value="ECO:0007669"/>
    <property type="project" value="TreeGrafter"/>
</dbReference>
<protein>
    <recommendedName>
        <fullName evidence="4">enoyl-CoA hydratase</fullName>
        <ecNumber evidence="4">4.2.1.17</ecNumber>
    </recommendedName>
</protein>
<keyword evidence="5" id="KW-0276">Fatty acid metabolism</keyword>
<keyword evidence="8" id="KW-0520">NAD</keyword>
<dbReference type="InterPro" id="IPR008927">
    <property type="entry name" value="6-PGluconate_DH-like_C_sf"/>
</dbReference>
<dbReference type="Gene3D" id="1.10.1040.50">
    <property type="match status" value="1"/>
</dbReference>
<evidence type="ECO:0000313" key="16">
    <source>
        <dbReference type="EMBL" id="NDY83961.1"/>
    </source>
</evidence>
<dbReference type="Gene3D" id="3.40.50.720">
    <property type="entry name" value="NAD(P)-binding Rossmann-like Domain"/>
    <property type="match status" value="1"/>
</dbReference>
<dbReference type="FunFam" id="1.10.1040.50:FF:000005">
    <property type="entry name" value="Probable 3-hydroxyacyl-CoA dehydrogenase"/>
    <property type="match status" value="1"/>
</dbReference>
<evidence type="ECO:0000256" key="12">
    <source>
        <dbReference type="ARBA" id="ARBA00049556"/>
    </source>
</evidence>
<evidence type="ECO:0000256" key="4">
    <source>
        <dbReference type="ARBA" id="ARBA00012076"/>
    </source>
</evidence>
<evidence type="ECO:0000256" key="11">
    <source>
        <dbReference type="ARBA" id="ARBA00023268"/>
    </source>
</evidence>
<comment type="pathway">
    <text evidence="1">Lipid metabolism; fatty acid beta-oxidation.</text>
</comment>
<dbReference type="InterPro" id="IPR018376">
    <property type="entry name" value="Enoyl-CoA_hyd/isom_CS"/>
</dbReference>
<evidence type="ECO:0000256" key="2">
    <source>
        <dbReference type="ARBA" id="ARBA00007005"/>
    </source>
</evidence>
<keyword evidence="10" id="KW-0456">Lyase</keyword>
<dbReference type="SUPFAM" id="SSF48179">
    <property type="entry name" value="6-phosphogluconate dehydrogenase C-terminal domain-like"/>
    <property type="match status" value="2"/>
</dbReference>
<keyword evidence="7" id="KW-0560">Oxidoreductase</keyword>
<dbReference type="SUPFAM" id="SSF51735">
    <property type="entry name" value="NAD(P)-binding Rossmann-fold domains"/>
    <property type="match status" value="1"/>
</dbReference>
<evidence type="ECO:0000259" key="14">
    <source>
        <dbReference type="Pfam" id="PF00725"/>
    </source>
</evidence>
<comment type="similarity">
    <text evidence="3">In the N-terminal section; belongs to the enoyl-CoA hydratase/isomerase family.</text>
</comment>
<evidence type="ECO:0000256" key="10">
    <source>
        <dbReference type="ARBA" id="ARBA00023239"/>
    </source>
</evidence>
<dbReference type="SUPFAM" id="SSF52096">
    <property type="entry name" value="ClpP/crotonase"/>
    <property type="match status" value="1"/>
</dbReference>
<proteinExistence type="inferred from homology"/>
<name>A0A6B2R0W6_9BURK</name>
<evidence type="ECO:0000256" key="8">
    <source>
        <dbReference type="ARBA" id="ARBA00023027"/>
    </source>
</evidence>
<organism evidence="16">
    <name type="scientific">Sheuella amnicola</name>
    <dbReference type="NCBI Taxonomy" id="2707330"/>
    <lineage>
        <taxon>Bacteria</taxon>
        <taxon>Pseudomonadati</taxon>
        <taxon>Pseudomonadota</taxon>
        <taxon>Betaproteobacteria</taxon>
        <taxon>Burkholderiales</taxon>
        <taxon>Alcaligenaceae</taxon>
        <taxon>Sheuella</taxon>
    </lineage>
</organism>
<keyword evidence="11" id="KW-0511">Multifunctional enzyme</keyword>
<dbReference type="GO" id="GO:0070403">
    <property type="term" value="F:NAD+ binding"/>
    <property type="evidence" value="ECO:0007669"/>
    <property type="project" value="InterPro"/>
</dbReference>
<dbReference type="Pfam" id="PF00378">
    <property type="entry name" value="ECH_1"/>
    <property type="match status" value="1"/>
</dbReference>
<dbReference type="FunFam" id="3.40.50.720:FF:000009">
    <property type="entry name" value="Fatty oxidation complex, alpha subunit"/>
    <property type="match status" value="1"/>
</dbReference>
<dbReference type="Pfam" id="PF02737">
    <property type="entry name" value="3HCDH_N"/>
    <property type="match status" value="1"/>
</dbReference>
<reference evidence="16" key="1">
    <citation type="submission" date="2020-02" db="EMBL/GenBank/DDBJ databases">
        <authorList>
            <person name="Chen W.-M."/>
        </authorList>
    </citation>
    <scope>NUCLEOTIDE SEQUENCE</scope>
    <source>
        <strain evidence="16">NBD-18</strain>
    </source>
</reference>
<dbReference type="InterPro" id="IPR006108">
    <property type="entry name" value="3HC_DH_C"/>
</dbReference>
<comment type="catalytic activity">
    <reaction evidence="12">
        <text>a (3S)-3-hydroxyacyl-CoA + NAD(+) = a 3-oxoacyl-CoA + NADH + H(+)</text>
        <dbReference type="Rhea" id="RHEA:22432"/>
        <dbReference type="ChEBI" id="CHEBI:15378"/>
        <dbReference type="ChEBI" id="CHEBI:57318"/>
        <dbReference type="ChEBI" id="CHEBI:57540"/>
        <dbReference type="ChEBI" id="CHEBI:57945"/>
        <dbReference type="ChEBI" id="CHEBI:90726"/>
        <dbReference type="EC" id="1.1.1.35"/>
    </reaction>
</comment>
<accession>A0A6B2R0W6</accession>
<gene>
    <name evidence="16" type="ORF">G3I67_12045</name>
</gene>
<evidence type="ECO:0000256" key="3">
    <source>
        <dbReference type="ARBA" id="ARBA00008750"/>
    </source>
</evidence>
<dbReference type="InterPro" id="IPR001753">
    <property type="entry name" value="Enoyl-CoA_hydra/iso"/>
</dbReference>
<dbReference type="Pfam" id="PF00725">
    <property type="entry name" value="3HCDH"/>
    <property type="match status" value="1"/>
</dbReference>